<keyword evidence="3" id="KW-0645">Protease</keyword>
<dbReference type="OrthoDB" id="8607342at2"/>
<evidence type="ECO:0000313" key="3">
    <source>
        <dbReference type="EMBL" id="SDF81840.1"/>
    </source>
</evidence>
<dbReference type="STRING" id="120956.SAMN05421791_101138"/>
<organism evidence="3 4">
    <name type="scientific">Facklamia miroungae</name>
    <dbReference type="NCBI Taxonomy" id="120956"/>
    <lineage>
        <taxon>Bacteria</taxon>
        <taxon>Bacillati</taxon>
        <taxon>Bacillota</taxon>
        <taxon>Bacilli</taxon>
        <taxon>Lactobacillales</taxon>
        <taxon>Aerococcaceae</taxon>
        <taxon>Facklamia</taxon>
    </lineage>
</organism>
<name>A0A1G7P8R9_9LACT</name>
<protein>
    <submittedName>
        <fullName evidence="3">CAAX protease self-immunity</fullName>
    </submittedName>
</protein>
<dbReference type="GO" id="GO:0006508">
    <property type="term" value="P:proteolysis"/>
    <property type="evidence" value="ECO:0007669"/>
    <property type="project" value="UniProtKB-KW"/>
</dbReference>
<dbReference type="GO" id="GO:0004175">
    <property type="term" value="F:endopeptidase activity"/>
    <property type="evidence" value="ECO:0007669"/>
    <property type="project" value="UniProtKB-ARBA"/>
</dbReference>
<keyword evidence="4" id="KW-1185">Reference proteome</keyword>
<dbReference type="GO" id="GO:0080120">
    <property type="term" value="P:CAAX-box protein maturation"/>
    <property type="evidence" value="ECO:0007669"/>
    <property type="project" value="UniProtKB-ARBA"/>
</dbReference>
<evidence type="ECO:0000259" key="2">
    <source>
        <dbReference type="Pfam" id="PF02517"/>
    </source>
</evidence>
<dbReference type="PANTHER" id="PTHR36435">
    <property type="entry name" value="SLR1288 PROTEIN"/>
    <property type="match status" value="1"/>
</dbReference>
<dbReference type="InterPro" id="IPR052710">
    <property type="entry name" value="CAAX_protease"/>
</dbReference>
<dbReference type="Pfam" id="PF02517">
    <property type="entry name" value="Rce1-like"/>
    <property type="match status" value="1"/>
</dbReference>
<dbReference type="PANTHER" id="PTHR36435:SF1">
    <property type="entry name" value="CAAX AMINO TERMINAL PROTEASE FAMILY PROTEIN"/>
    <property type="match status" value="1"/>
</dbReference>
<evidence type="ECO:0000256" key="1">
    <source>
        <dbReference type="ARBA" id="ARBA00009067"/>
    </source>
</evidence>
<comment type="similarity">
    <text evidence="1">Belongs to the UPF0177 family.</text>
</comment>
<feature type="domain" description="CAAX prenyl protease 2/Lysostaphin resistance protein A-like" evidence="2">
    <location>
        <begin position="120"/>
        <end position="210"/>
    </location>
</feature>
<keyword evidence="3" id="KW-0378">Hydrolase</keyword>
<accession>A0A1G7P8R9</accession>
<gene>
    <name evidence="3" type="ORF">SAMN05421791_101138</name>
</gene>
<dbReference type="InterPro" id="IPR003675">
    <property type="entry name" value="Rce1/LyrA-like_dom"/>
</dbReference>
<dbReference type="RefSeq" id="WP_090288843.1">
    <property type="nucleotide sequence ID" value="NZ_FNCK01000001.1"/>
</dbReference>
<dbReference type="EMBL" id="FNCK01000001">
    <property type="protein sequence ID" value="SDF81840.1"/>
    <property type="molecule type" value="Genomic_DNA"/>
</dbReference>
<sequence length="223" mass="25704">MKKKAWILIFSYFFFYIVLPGFAFGMGISENILLWIPLIGMVVICLVAWHLYGTFVKEQWQELLLQTSWKKLIITIFACFFGVGIIRSVLLSLLSPYIDLESIGANQQAIQNLIGQVPSYYTFFMLVIFAPFVEELVFREAIIRPSVQRNTSSKWICTILSVVLFTGAHMVTFADAIIYLPLTLALTYLYWKYHANVAASMSFHFVNNFIAWALLTFLPEFFN</sequence>
<evidence type="ECO:0000313" key="4">
    <source>
        <dbReference type="Proteomes" id="UP000199708"/>
    </source>
</evidence>
<reference evidence="3 4" key="1">
    <citation type="submission" date="2016-10" db="EMBL/GenBank/DDBJ databases">
        <authorList>
            <person name="de Groot N.N."/>
        </authorList>
    </citation>
    <scope>NUCLEOTIDE SEQUENCE [LARGE SCALE GENOMIC DNA]</scope>
    <source>
        <strain evidence="3 4">ATCC BAA-466</strain>
    </source>
</reference>
<dbReference type="Proteomes" id="UP000199708">
    <property type="component" value="Unassembled WGS sequence"/>
</dbReference>
<proteinExistence type="inferred from homology"/>
<dbReference type="AlphaFoldDB" id="A0A1G7P8R9"/>